<feature type="compositionally biased region" description="Pro residues" evidence="1">
    <location>
        <begin position="693"/>
        <end position="712"/>
    </location>
</feature>
<dbReference type="PANTHER" id="PTHR24216">
    <property type="entry name" value="PAXILLIN-RELATED"/>
    <property type="match status" value="1"/>
</dbReference>
<feature type="compositionally biased region" description="Low complexity" evidence="1">
    <location>
        <begin position="744"/>
        <end position="762"/>
    </location>
</feature>
<dbReference type="EMBL" id="BSDZ01000009">
    <property type="protein sequence ID" value="GLI61119.1"/>
    <property type="molecule type" value="Genomic_DNA"/>
</dbReference>
<evidence type="ECO:0000313" key="3">
    <source>
        <dbReference type="Proteomes" id="UP001165090"/>
    </source>
</evidence>
<keyword evidence="3" id="KW-1185">Reference proteome</keyword>
<feature type="region of interest" description="Disordered" evidence="1">
    <location>
        <begin position="857"/>
        <end position="901"/>
    </location>
</feature>
<sequence length="986" mass="102555">MEVFFLNSMQTCRWPIFKGHSQRTLDVERAYRRRRPCLSLFECPSRSPACAVGGNVPSGRRSTFIAAAAPTTSGTSRTETTPNGAPPSSPSSPSSLLEDPTHSHPQQPQPRGSKPRFRLLPEDLNDRQLPEDNPSLDDIVLDEQYYREMGLTEEDVQEALWQLDATEVDPEGLNLSPGAISMAQLSTDVAAAAAAVVPEPRVPLQSRAPGTFTRVMDEQSGRRGQLQQPTHGSINGKGAGKAPDTHSEDEEEEHCDETDGTNETKLLSPFGDDFGLDLSAAMTADDGDCDDNEVYGPEAVVLAGFRPEEHGLVRALLDTAGGHVVKVLPVTESMLYGTVDEAVHLAEQDWAAPRAPDGPRGGSWGSQRTVLFAGLGLSAQLTFLELLESSGFPAVCATAARCDLAGRRLGEVLAEAVADQRSQTNRISWKEGGEPWRAAAAATGHVADGRGGLAPLEELIGHKARDRLRQVDDNNDHDDNGATPVYDKDEDDAGGGGRGGAVPTLNSVGREAAASAEAEWEAWRVARNAAAAAGWGIETDDGVGRVSDKDPDPDPDSDLAAVPTLADMGVNLEQLREQVLRQLSEMDPETLDELLVDSPYGYAAEEALAQWRRVQADDGGQDRPVPAVPTVAGGPAAAAAAAAGRGLTADETGQLAEWQRQRWQKVKESLETAAAAAGQLVMHAESSLLQTEPPSPSPLPPPSTPPSPPPPQQQQQFQPVAPSIPFPEPVGTHGSQPAGMIEDATAAASAAAFSAPAHNAVSRTASGTSMEGPVLHQQQSPPRPPPPLHQQPVRQGPAPPAPTPTPAPAPTLDVLYPLNESPGPVISELNDLLGLDDASVVSELDDLLGKLTPATSTAAAAVTGVPPSLTSPLSAATPLPSLPFKPPPYPESGSGFGPGKTEGFGTSLAFVASGSISGGGGGGGGGVLQQVQEAARSGTAPEAIQKMLDERYGVTSAPLPAGAGPEQIAAASPGPPISAVTAAAAA</sequence>
<feature type="compositionally biased region" description="Pro residues" evidence="1">
    <location>
        <begin position="797"/>
        <end position="809"/>
    </location>
</feature>
<feature type="non-terminal residue" evidence="2">
    <location>
        <position position="986"/>
    </location>
</feature>
<evidence type="ECO:0000256" key="1">
    <source>
        <dbReference type="SAM" id="MobiDB-lite"/>
    </source>
</evidence>
<feature type="compositionally biased region" description="Low complexity" evidence="1">
    <location>
        <begin position="857"/>
        <end position="879"/>
    </location>
</feature>
<feature type="compositionally biased region" description="Basic and acidic residues" evidence="1">
    <location>
        <begin position="466"/>
        <end position="480"/>
    </location>
</feature>
<name>A0ABQ5RUY1_9CHLO</name>
<feature type="region of interest" description="Disordered" evidence="1">
    <location>
        <begin position="466"/>
        <end position="505"/>
    </location>
</feature>
<proteinExistence type="predicted"/>
<feature type="compositionally biased region" description="Low complexity" evidence="1">
    <location>
        <begin position="71"/>
        <end position="81"/>
    </location>
</feature>
<feature type="compositionally biased region" description="Low complexity" evidence="1">
    <location>
        <begin position="968"/>
        <end position="986"/>
    </location>
</feature>
<feature type="region of interest" description="Disordered" evidence="1">
    <location>
        <begin position="965"/>
        <end position="986"/>
    </location>
</feature>
<feature type="region of interest" description="Disordered" evidence="1">
    <location>
        <begin position="67"/>
        <end position="118"/>
    </location>
</feature>
<accession>A0ABQ5RUY1</accession>
<feature type="region of interest" description="Disordered" evidence="1">
    <location>
        <begin position="217"/>
        <end position="266"/>
    </location>
</feature>
<evidence type="ECO:0000313" key="2">
    <source>
        <dbReference type="EMBL" id="GLI61119.1"/>
    </source>
</evidence>
<reference evidence="2 3" key="1">
    <citation type="journal article" date="2023" name="IScience">
        <title>Expanded male sex-determining region conserved during the evolution of homothallism in the green alga Volvox.</title>
        <authorList>
            <person name="Yamamoto K."/>
            <person name="Matsuzaki R."/>
            <person name="Mahakham W."/>
            <person name="Heman W."/>
            <person name="Sekimoto H."/>
            <person name="Kawachi M."/>
            <person name="Minakuchi Y."/>
            <person name="Toyoda A."/>
            <person name="Nozaki H."/>
        </authorList>
    </citation>
    <scope>NUCLEOTIDE SEQUENCE [LARGE SCALE GENOMIC DNA]</scope>
    <source>
        <strain evidence="2 3">NIES-4468</strain>
    </source>
</reference>
<feature type="region of interest" description="Disordered" evidence="1">
    <location>
        <begin position="686"/>
        <end position="821"/>
    </location>
</feature>
<feature type="compositionally biased region" description="Pro residues" evidence="1">
    <location>
        <begin position="880"/>
        <end position="890"/>
    </location>
</feature>
<comment type="caution">
    <text evidence="2">The sequence shown here is derived from an EMBL/GenBank/DDBJ whole genome shotgun (WGS) entry which is preliminary data.</text>
</comment>
<feature type="compositionally biased region" description="Acidic residues" evidence="1">
    <location>
        <begin position="247"/>
        <end position="260"/>
    </location>
</feature>
<dbReference type="PANTHER" id="PTHR24216:SF65">
    <property type="entry name" value="PAXILLIN-LIKE PROTEIN 1"/>
    <property type="match status" value="1"/>
</dbReference>
<gene>
    <name evidence="2" type="ORF">VaNZ11_003392</name>
</gene>
<dbReference type="Proteomes" id="UP001165090">
    <property type="component" value="Unassembled WGS sequence"/>
</dbReference>
<organism evidence="2 3">
    <name type="scientific">Volvox africanus</name>
    <dbReference type="NCBI Taxonomy" id="51714"/>
    <lineage>
        <taxon>Eukaryota</taxon>
        <taxon>Viridiplantae</taxon>
        <taxon>Chlorophyta</taxon>
        <taxon>core chlorophytes</taxon>
        <taxon>Chlorophyceae</taxon>
        <taxon>CS clade</taxon>
        <taxon>Chlamydomonadales</taxon>
        <taxon>Volvocaceae</taxon>
        <taxon>Volvox</taxon>
    </lineage>
</organism>
<protein>
    <submittedName>
        <fullName evidence="2">Uncharacterized protein</fullName>
    </submittedName>
</protein>